<proteinExistence type="predicted"/>
<dbReference type="HOGENOM" id="CLU_1061408_0_0_11"/>
<dbReference type="RefSeq" id="WP_052385134.1">
    <property type="nucleotide sequence ID" value="NZ_CP009922.3"/>
</dbReference>
<evidence type="ECO:0000256" key="1">
    <source>
        <dbReference type="ARBA" id="ARBA00022679"/>
    </source>
</evidence>
<dbReference type="InterPro" id="IPR050680">
    <property type="entry name" value="YpeA/RimI_acetyltransf"/>
</dbReference>
<keyword evidence="5" id="KW-1185">Reference proteome</keyword>
<dbReference type="InterPro" id="IPR000182">
    <property type="entry name" value="GNAT_dom"/>
</dbReference>
<dbReference type="AlphaFoldDB" id="A0A0F7FVW8"/>
<gene>
    <name evidence="4" type="ORF">SXIM_30390</name>
</gene>
<dbReference type="Gene3D" id="3.40.630.30">
    <property type="match status" value="1"/>
</dbReference>
<sequence length="262" mass="28334">MKNSEIRTLLGLHHTFLLSTFCSERRPMPHGDLMLSDLIADPYYNFFCPDADFAWSALGSLSDALHDRGRLPALYTTPLSPMGNDGPAGFSPHACDSWMLREASPRDTGITPGIEVRSITRETREEFLSAFSSAYSSDDAVDLYGPLEESHIQALRRSFEITGPEYEKFYLLARSGGRAVGVAVLLVAGAHAGVYAVGTVADARGRGVGRALLNECSGLAFDTGATSLFLQVEAGTAAEKWYGKLGYRHAFHGTCYASGAPR</sequence>
<protein>
    <recommendedName>
        <fullName evidence="3">N-acetyltransferase domain-containing protein</fullName>
    </recommendedName>
</protein>
<dbReference type="SUPFAM" id="SSF55729">
    <property type="entry name" value="Acyl-CoA N-acyltransferases (Nat)"/>
    <property type="match status" value="1"/>
</dbReference>
<accession>A0A0F7FVW8</accession>
<name>A0A0F7FVW8_9ACTN</name>
<organism evidence="4 5">
    <name type="scientific">Streptomyces xiamenensis</name>
    <dbReference type="NCBI Taxonomy" id="408015"/>
    <lineage>
        <taxon>Bacteria</taxon>
        <taxon>Bacillati</taxon>
        <taxon>Actinomycetota</taxon>
        <taxon>Actinomycetes</taxon>
        <taxon>Kitasatosporales</taxon>
        <taxon>Streptomycetaceae</taxon>
        <taxon>Streptomyces</taxon>
    </lineage>
</organism>
<dbReference type="InterPro" id="IPR016181">
    <property type="entry name" value="Acyl_CoA_acyltransferase"/>
</dbReference>
<dbReference type="EMBL" id="CP009922">
    <property type="protein sequence ID" value="AKG44423.1"/>
    <property type="molecule type" value="Genomic_DNA"/>
</dbReference>
<dbReference type="Pfam" id="PF00583">
    <property type="entry name" value="Acetyltransf_1"/>
    <property type="match status" value="1"/>
</dbReference>
<reference evidence="4" key="1">
    <citation type="submission" date="2019-08" db="EMBL/GenBank/DDBJ databases">
        <title>Complete genome sequence of a mangrove-derived Streptomyces xiamenensis.</title>
        <authorList>
            <person name="Xu J."/>
        </authorList>
    </citation>
    <scope>NUCLEOTIDE SEQUENCE</scope>
    <source>
        <strain evidence="4">318</strain>
    </source>
</reference>
<evidence type="ECO:0000313" key="5">
    <source>
        <dbReference type="Proteomes" id="UP000034034"/>
    </source>
</evidence>
<dbReference type="PATRIC" id="fig|408015.6.peg.3076"/>
<dbReference type="GO" id="GO:0016747">
    <property type="term" value="F:acyltransferase activity, transferring groups other than amino-acyl groups"/>
    <property type="evidence" value="ECO:0007669"/>
    <property type="project" value="InterPro"/>
</dbReference>
<evidence type="ECO:0000259" key="3">
    <source>
        <dbReference type="PROSITE" id="PS51186"/>
    </source>
</evidence>
<dbReference type="Proteomes" id="UP000034034">
    <property type="component" value="Chromosome"/>
</dbReference>
<evidence type="ECO:0000313" key="4">
    <source>
        <dbReference type="EMBL" id="AKG44423.1"/>
    </source>
</evidence>
<dbReference type="STRING" id="408015.SXIM_30390"/>
<feature type="domain" description="N-acetyltransferase" evidence="3">
    <location>
        <begin position="114"/>
        <end position="262"/>
    </location>
</feature>
<dbReference type="CDD" id="cd04301">
    <property type="entry name" value="NAT_SF"/>
    <property type="match status" value="1"/>
</dbReference>
<keyword evidence="1" id="KW-0808">Transferase</keyword>
<dbReference type="PROSITE" id="PS51186">
    <property type="entry name" value="GNAT"/>
    <property type="match status" value="1"/>
</dbReference>
<keyword evidence="2" id="KW-0012">Acyltransferase</keyword>
<dbReference type="KEGG" id="sxi:SXIM_30390"/>
<evidence type="ECO:0000256" key="2">
    <source>
        <dbReference type="ARBA" id="ARBA00023315"/>
    </source>
</evidence>
<dbReference type="PANTHER" id="PTHR43420">
    <property type="entry name" value="ACETYLTRANSFERASE"/>
    <property type="match status" value="1"/>
</dbReference>